<feature type="transmembrane region" description="Helical" evidence="2">
    <location>
        <begin position="148"/>
        <end position="165"/>
    </location>
</feature>
<dbReference type="InterPro" id="IPR013320">
    <property type="entry name" value="ConA-like_dom_sf"/>
</dbReference>
<dbReference type="SUPFAM" id="SSF49899">
    <property type="entry name" value="Concanavalin A-like lectins/glucanases"/>
    <property type="match status" value="1"/>
</dbReference>
<dbReference type="GO" id="GO:0004553">
    <property type="term" value="F:hydrolase activity, hydrolyzing O-glycosyl compounds"/>
    <property type="evidence" value="ECO:0007669"/>
    <property type="project" value="InterPro"/>
</dbReference>
<evidence type="ECO:0000313" key="4">
    <source>
        <dbReference type="EMBL" id="CAD9747744.1"/>
    </source>
</evidence>
<dbReference type="Gene3D" id="2.60.120.200">
    <property type="match status" value="1"/>
</dbReference>
<feature type="region of interest" description="Disordered" evidence="1">
    <location>
        <begin position="257"/>
        <end position="285"/>
    </location>
</feature>
<dbReference type="InterPro" id="IPR000757">
    <property type="entry name" value="Beta-glucanase-like"/>
</dbReference>
<accession>A0A7S2X6N9</accession>
<dbReference type="AlphaFoldDB" id="A0A7S2X6N9"/>
<dbReference type="EMBL" id="HBHP01003060">
    <property type="protein sequence ID" value="CAD9747744.1"/>
    <property type="molecule type" value="Transcribed_RNA"/>
</dbReference>
<reference evidence="4" key="1">
    <citation type="submission" date="2021-01" db="EMBL/GenBank/DDBJ databases">
        <authorList>
            <person name="Corre E."/>
            <person name="Pelletier E."/>
            <person name="Niang G."/>
            <person name="Scheremetjew M."/>
            <person name="Finn R."/>
            <person name="Kale V."/>
            <person name="Holt S."/>
            <person name="Cochrane G."/>
            <person name="Meng A."/>
            <person name="Brown T."/>
            <person name="Cohen L."/>
        </authorList>
    </citation>
    <scope>NUCLEOTIDE SEQUENCE</scope>
    <source>
        <strain evidence="4">CCMP622</strain>
    </source>
</reference>
<dbReference type="Pfam" id="PF00722">
    <property type="entry name" value="Glyco_hydro_16"/>
    <property type="match status" value="1"/>
</dbReference>
<keyword evidence="2" id="KW-1133">Transmembrane helix</keyword>
<evidence type="ECO:0000259" key="3">
    <source>
        <dbReference type="Pfam" id="PF00722"/>
    </source>
</evidence>
<organism evidence="4">
    <name type="scientific">Lotharella oceanica</name>
    <dbReference type="NCBI Taxonomy" id="641309"/>
    <lineage>
        <taxon>Eukaryota</taxon>
        <taxon>Sar</taxon>
        <taxon>Rhizaria</taxon>
        <taxon>Cercozoa</taxon>
        <taxon>Chlorarachniophyceae</taxon>
        <taxon>Lotharella</taxon>
    </lineage>
</organism>
<proteinExistence type="predicted"/>
<sequence>MSCISLYTSRKQGHAKEHNEVAICSHSKRRDKVALNYWLGQGVDGNTRHFQKVMLDPSPSHQFISYKIEWQPTFLRFSIDDKMYWDVRGEAKKKEIPWEKMSIRLILRPDNIPSVFKGPAQMDLGNMTYTPWQQGPIDNFVQVLRNNMFQLILAVAVLGMILYVFRRVAIYARGRTPPVSPSNRGPLDYDYAQLIEANRQALADAGMLIPPTTTSEDLDDAIAFAPPPSEEEQLVLKVSMKQFVGGGGGIGIDVPSGEAAAAAVPPPPPPANNHWNANDARAEAS</sequence>
<dbReference type="GO" id="GO:0005975">
    <property type="term" value="P:carbohydrate metabolic process"/>
    <property type="evidence" value="ECO:0007669"/>
    <property type="project" value="InterPro"/>
</dbReference>
<gene>
    <name evidence="4" type="ORF">LSP00402_LOCUS1928</name>
</gene>
<evidence type="ECO:0000256" key="1">
    <source>
        <dbReference type="SAM" id="MobiDB-lite"/>
    </source>
</evidence>
<protein>
    <recommendedName>
        <fullName evidence="3">GH16 domain-containing protein</fullName>
    </recommendedName>
</protein>
<name>A0A7S2X6N9_9EUKA</name>
<keyword evidence="2" id="KW-0472">Membrane</keyword>
<evidence type="ECO:0000256" key="2">
    <source>
        <dbReference type="SAM" id="Phobius"/>
    </source>
</evidence>
<keyword evidence="2" id="KW-0812">Transmembrane</keyword>
<feature type="domain" description="GH16" evidence="3">
    <location>
        <begin position="5"/>
        <end position="105"/>
    </location>
</feature>